<name>A0A540NSI5_MALBA</name>
<gene>
    <name evidence="1" type="ORF">C1H46_000610</name>
</gene>
<dbReference type="Proteomes" id="UP000315295">
    <property type="component" value="Unassembled WGS sequence"/>
</dbReference>
<protein>
    <submittedName>
        <fullName evidence="1">Uncharacterized protein</fullName>
    </submittedName>
</protein>
<dbReference type="AlphaFoldDB" id="A0A540NSI5"/>
<dbReference type="EMBL" id="VIEB01000009">
    <property type="protein sequence ID" value="TQE13603.1"/>
    <property type="molecule type" value="Genomic_DNA"/>
</dbReference>
<comment type="caution">
    <text evidence="1">The sequence shown here is derived from an EMBL/GenBank/DDBJ whole genome shotgun (WGS) entry which is preliminary data.</text>
</comment>
<proteinExistence type="predicted"/>
<sequence>MGSSGHEKGAMRTPEHKLPTWISASSFGASSSASSCASSSTAYNDVTKSDTGFNHNHRTQFIQPSAADSKQFFDSIPLTLKFKARRFKKRVLKNYLGPHVGWERLLLRYQNDGRDVSRRIPQGF</sequence>
<reference evidence="1 2" key="1">
    <citation type="journal article" date="2019" name="G3 (Bethesda)">
        <title>Sequencing of a Wild Apple (Malus baccata) Genome Unravels the Differences Between Cultivated and Wild Apple Species Regarding Disease Resistance and Cold Tolerance.</title>
        <authorList>
            <person name="Chen X."/>
        </authorList>
    </citation>
    <scope>NUCLEOTIDE SEQUENCE [LARGE SCALE GENOMIC DNA]</scope>
    <source>
        <strain evidence="2">cv. Shandingzi</strain>
        <tissue evidence="1">Leaves</tissue>
    </source>
</reference>
<evidence type="ECO:0000313" key="1">
    <source>
        <dbReference type="EMBL" id="TQE13603.1"/>
    </source>
</evidence>
<evidence type="ECO:0000313" key="2">
    <source>
        <dbReference type="Proteomes" id="UP000315295"/>
    </source>
</evidence>
<accession>A0A540NSI5</accession>
<organism evidence="1 2">
    <name type="scientific">Malus baccata</name>
    <name type="common">Siberian crab apple</name>
    <name type="synonym">Pyrus baccata</name>
    <dbReference type="NCBI Taxonomy" id="106549"/>
    <lineage>
        <taxon>Eukaryota</taxon>
        <taxon>Viridiplantae</taxon>
        <taxon>Streptophyta</taxon>
        <taxon>Embryophyta</taxon>
        <taxon>Tracheophyta</taxon>
        <taxon>Spermatophyta</taxon>
        <taxon>Magnoliopsida</taxon>
        <taxon>eudicotyledons</taxon>
        <taxon>Gunneridae</taxon>
        <taxon>Pentapetalae</taxon>
        <taxon>rosids</taxon>
        <taxon>fabids</taxon>
        <taxon>Rosales</taxon>
        <taxon>Rosaceae</taxon>
        <taxon>Amygdaloideae</taxon>
        <taxon>Maleae</taxon>
        <taxon>Malus</taxon>
    </lineage>
</organism>
<keyword evidence="2" id="KW-1185">Reference proteome</keyword>